<evidence type="ECO:0000313" key="9">
    <source>
        <dbReference type="EMBL" id="MFC5591964.1"/>
    </source>
</evidence>
<feature type="domain" description="EamA" evidence="8">
    <location>
        <begin position="10"/>
        <end position="139"/>
    </location>
</feature>
<dbReference type="InterPro" id="IPR037185">
    <property type="entry name" value="EmrE-like"/>
</dbReference>
<feature type="transmembrane region" description="Helical" evidence="7">
    <location>
        <begin position="178"/>
        <end position="199"/>
    </location>
</feature>
<keyword evidence="3" id="KW-1003">Cell membrane</keyword>
<protein>
    <submittedName>
        <fullName evidence="9">DMT family transporter</fullName>
    </submittedName>
</protein>
<gene>
    <name evidence="9" type="ORF">ACFPRA_24105</name>
</gene>
<accession>A0ABW0TR36</accession>
<comment type="similarity">
    <text evidence="2">Belongs to the EamA transporter family.</text>
</comment>
<evidence type="ECO:0000256" key="2">
    <source>
        <dbReference type="ARBA" id="ARBA00007362"/>
    </source>
</evidence>
<feature type="transmembrane region" description="Helical" evidence="7">
    <location>
        <begin position="123"/>
        <end position="140"/>
    </location>
</feature>
<comment type="subcellular location">
    <subcellularLocation>
        <location evidence="1">Cell membrane</location>
        <topology evidence="1">Multi-pass membrane protein</topology>
    </subcellularLocation>
</comment>
<evidence type="ECO:0000256" key="3">
    <source>
        <dbReference type="ARBA" id="ARBA00022475"/>
    </source>
</evidence>
<name>A0ABW0TR36_9BACL</name>
<dbReference type="EMBL" id="JBHSNO010000022">
    <property type="protein sequence ID" value="MFC5591964.1"/>
    <property type="molecule type" value="Genomic_DNA"/>
</dbReference>
<dbReference type="PANTHER" id="PTHR32322">
    <property type="entry name" value="INNER MEMBRANE TRANSPORTER"/>
    <property type="match status" value="1"/>
</dbReference>
<dbReference type="PANTHER" id="PTHR32322:SF18">
    <property type="entry name" value="S-ADENOSYLMETHIONINE_S-ADENOSYLHOMOCYSTEINE TRANSPORTER"/>
    <property type="match status" value="1"/>
</dbReference>
<dbReference type="RefSeq" id="WP_381440465.1">
    <property type="nucleotide sequence ID" value="NZ_JBHSNO010000022.1"/>
</dbReference>
<evidence type="ECO:0000259" key="8">
    <source>
        <dbReference type="Pfam" id="PF00892"/>
    </source>
</evidence>
<keyword evidence="5 7" id="KW-1133">Transmembrane helix</keyword>
<sequence length="308" mass="34201">MGKFFTKSTLLLFCLICMWGVSWPIYKQAVPYTPPLLFAGLRALIGGLLLLAVLLKTRSEIRWRENWAKYCISAFFNVILFFGLQTFGLIYLPGGLFSVLVYFQPVLLGLFAWMWLGEQMTPLKIMGLIIGFAGIIIVSVDGLTVHISAIGVILGLLTALGWAFGVIYVKKVSREVNAYWMVGMQFTIGGAFLVGTGTIFESWAAIEWNGILIFGILFGATIGIPVAYSIYYSLVNAGEASKVGSFTFLVPIISVLIGTIFLDEPMTYLLFVGLLLVGISIYFVNYRGKRLQNFLSYSHKVKENKEIV</sequence>
<feature type="transmembrane region" description="Helical" evidence="7">
    <location>
        <begin position="268"/>
        <end position="286"/>
    </location>
</feature>
<evidence type="ECO:0000313" key="10">
    <source>
        <dbReference type="Proteomes" id="UP001596109"/>
    </source>
</evidence>
<feature type="transmembrane region" description="Helical" evidence="7">
    <location>
        <begin position="96"/>
        <end position="116"/>
    </location>
</feature>
<evidence type="ECO:0000256" key="5">
    <source>
        <dbReference type="ARBA" id="ARBA00022989"/>
    </source>
</evidence>
<proteinExistence type="inferred from homology"/>
<feature type="transmembrane region" description="Helical" evidence="7">
    <location>
        <begin position="67"/>
        <end position="90"/>
    </location>
</feature>
<feature type="transmembrane region" description="Helical" evidence="7">
    <location>
        <begin position="243"/>
        <end position="262"/>
    </location>
</feature>
<keyword evidence="4 7" id="KW-0812">Transmembrane</keyword>
<reference evidence="10" key="1">
    <citation type="journal article" date="2019" name="Int. J. Syst. Evol. Microbiol.">
        <title>The Global Catalogue of Microorganisms (GCM) 10K type strain sequencing project: providing services to taxonomists for standard genome sequencing and annotation.</title>
        <authorList>
            <consortium name="The Broad Institute Genomics Platform"/>
            <consortium name="The Broad Institute Genome Sequencing Center for Infectious Disease"/>
            <person name="Wu L."/>
            <person name="Ma J."/>
        </authorList>
    </citation>
    <scope>NUCLEOTIDE SEQUENCE [LARGE SCALE GENOMIC DNA]</scope>
    <source>
        <strain evidence="10">CGMCC 4.1434</strain>
    </source>
</reference>
<dbReference type="Pfam" id="PF00892">
    <property type="entry name" value="EamA"/>
    <property type="match status" value="2"/>
</dbReference>
<evidence type="ECO:0000256" key="1">
    <source>
        <dbReference type="ARBA" id="ARBA00004651"/>
    </source>
</evidence>
<feature type="transmembrane region" description="Helical" evidence="7">
    <location>
        <begin position="211"/>
        <end position="231"/>
    </location>
</feature>
<organism evidence="9 10">
    <name type="scientific">Sporosarcina soli</name>
    <dbReference type="NCBI Taxonomy" id="334736"/>
    <lineage>
        <taxon>Bacteria</taxon>
        <taxon>Bacillati</taxon>
        <taxon>Bacillota</taxon>
        <taxon>Bacilli</taxon>
        <taxon>Bacillales</taxon>
        <taxon>Caryophanaceae</taxon>
        <taxon>Sporosarcina</taxon>
    </lineage>
</organism>
<keyword evidence="10" id="KW-1185">Reference proteome</keyword>
<dbReference type="InterPro" id="IPR050638">
    <property type="entry name" value="AA-Vitamin_Transporters"/>
</dbReference>
<evidence type="ECO:0000256" key="6">
    <source>
        <dbReference type="ARBA" id="ARBA00023136"/>
    </source>
</evidence>
<keyword evidence="6 7" id="KW-0472">Membrane</keyword>
<comment type="caution">
    <text evidence="9">The sequence shown here is derived from an EMBL/GenBank/DDBJ whole genome shotgun (WGS) entry which is preliminary data.</text>
</comment>
<evidence type="ECO:0000256" key="7">
    <source>
        <dbReference type="SAM" id="Phobius"/>
    </source>
</evidence>
<evidence type="ECO:0000256" key="4">
    <source>
        <dbReference type="ARBA" id="ARBA00022692"/>
    </source>
</evidence>
<dbReference type="InterPro" id="IPR000620">
    <property type="entry name" value="EamA_dom"/>
</dbReference>
<feature type="transmembrane region" description="Helical" evidence="7">
    <location>
        <begin position="146"/>
        <end position="169"/>
    </location>
</feature>
<feature type="transmembrane region" description="Helical" evidence="7">
    <location>
        <begin position="37"/>
        <end position="55"/>
    </location>
</feature>
<dbReference type="Proteomes" id="UP001596109">
    <property type="component" value="Unassembled WGS sequence"/>
</dbReference>
<feature type="domain" description="EamA" evidence="8">
    <location>
        <begin position="150"/>
        <end position="285"/>
    </location>
</feature>
<dbReference type="SUPFAM" id="SSF103481">
    <property type="entry name" value="Multidrug resistance efflux transporter EmrE"/>
    <property type="match status" value="2"/>
</dbReference>